<organism evidence="1">
    <name type="scientific">Darwinula stevensoni</name>
    <dbReference type="NCBI Taxonomy" id="69355"/>
    <lineage>
        <taxon>Eukaryota</taxon>
        <taxon>Metazoa</taxon>
        <taxon>Ecdysozoa</taxon>
        <taxon>Arthropoda</taxon>
        <taxon>Crustacea</taxon>
        <taxon>Oligostraca</taxon>
        <taxon>Ostracoda</taxon>
        <taxon>Podocopa</taxon>
        <taxon>Podocopida</taxon>
        <taxon>Darwinulocopina</taxon>
        <taxon>Darwinuloidea</taxon>
        <taxon>Darwinulidae</taxon>
        <taxon>Darwinula</taxon>
    </lineage>
</organism>
<proteinExistence type="predicted"/>
<protein>
    <submittedName>
        <fullName evidence="1">Uncharacterized protein</fullName>
    </submittedName>
</protein>
<dbReference type="AlphaFoldDB" id="A0A7R8X7L2"/>
<sequence>MVTGDTQMSIFTPLDSLQLDTLGHIICLFRRFGNHFAFSQGGHCAVDFYVEDDTAVLHVFTKVDRCEKLKFFTNPGHIFLLDGFVSFLPYVQSQYLFHYNYAKVSGTSDLAEYESLEGSHNTRLHSISDHTQWKCDMQRTIQLKMSLKYLMKALGQIVQFGTSLGCHRAMWVAPRHFTASHFYLEDCKKTERCSAHSLTVSDGSCIPKTVLLQGRGLIKAAQCALGGFVALLGVCVKKDGTSLTFVMKRPRSGILNNLESSGDPCLAIHEYPEDVPYKMSETIRKKMSSGYPIKTRGQFVQLWTSLGYHCAVWVVLFFNVSTLSLSDIAARQEFQVLAKINRVPQPYGKKRSHLTVYLYLELELQTKCGERFLARLSNKGVQNAFGLEAMEVLTRNGMKKIQGSLEELISEQQWMTFSICQDPRQAVKYEITQF</sequence>
<evidence type="ECO:0000313" key="2">
    <source>
        <dbReference type="Proteomes" id="UP000677054"/>
    </source>
</evidence>
<keyword evidence="2" id="KW-1185">Reference proteome</keyword>
<dbReference type="EMBL" id="LR899730">
    <property type="protein sequence ID" value="CAD7242078.1"/>
    <property type="molecule type" value="Genomic_DNA"/>
</dbReference>
<dbReference type="EMBL" id="CAJPEV010000213">
    <property type="protein sequence ID" value="CAG0882459.1"/>
    <property type="molecule type" value="Genomic_DNA"/>
</dbReference>
<accession>A0A7R8X7L2</accession>
<name>A0A7R8X7L2_9CRUS</name>
<reference evidence="1" key="1">
    <citation type="submission" date="2020-11" db="EMBL/GenBank/DDBJ databases">
        <authorList>
            <person name="Tran Van P."/>
        </authorList>
    </citation>
    <scope>NUCLEOTIDE SEQUENCE</scope>
</reference>
<dbReference type="Proteomes" id="UP000677054">
    <property type="component" value="Unassembled WGS sequence"/>
</dbReference>
<evidence type="ECO:0000313" key="1">
    <source>
        <dbReference type="EMBL" id="CAD7242078.1"/>
    </source>
</evidence>
<gene>
    <name evidence="1" type="ORF">DSTB1V02_LOCUS2051</name>
</gene>